<dbReference type="Proteomes" id="UP000829494">
    <property type="component" value="Chromosome"/>
</dbReference>
<dbReference type="RefSeq" id="WP_003986503.1">
    <property type="nucleotide sequence ID" value="NZ_CP043497.1"/>
</dbReference>
<dbReference type="GeneID" id="66856836"/>
<feature type="transmembrane region" description="Helical" evidence="1">
    <location>
        <begin position="6"/>
        <end position="26"/>
    </location>
</feature>
<name>A0ABY3Z276_STRRM</name>
<keyword evidence="1" id="KW-0472">Membrane</keyword>
<evidence type="ECO:0000313" key="2">
    <source>
        <dbReference type="EMBL" id="UNZ04060.1"/>
    </source>
</evidence>
<gene>
    <name evidence="2" type="ORF">SRIMR7_18025</name>
</gene>
<evidence type="ECO:0000256" key="1">
    <source>
        <dbReference type="SAM" id="Phobius"/>
    </source>
</evidence>
<keyword evidence="1" id="KW-1133">Transmembrane helix</keyword>
<accession>A0ABY3Z276</accession>
<reference evidence="2 3" key="1">
    <citation type="submission" date="2022-03" db="EMBL/GenBank/DDBJ databases">
        <title>Complete genome of Streptomyces rimosus ssp. rimosus R7 (=ATCC 10970).</title>
        <authorList>
            <person name="Beganovic S."/>
            <person name="Ruckert C."/>
            <person name="Busche T."/>
            <person name="Kalinowski J."/>
            <person name="Wittmann C."/>
        </authorList>
    </citation>
    <scope>NUCLEOTIDE SEQUENCE [LARGE SCALE GENOMIC DNA]</scope>
    <source>
        <strain evidence="2 3">R7</strain>
    </source>
</reference>
<organism evidence="2 3">
    <name type="scientific">Streptomyces rimosus subsp. rimosus</name>
    <dbReference type="NCBI Taxonomy" id="132474"/>
    <lineage>
        <taxon>Bacteria</taxon>
        <taxon>Bacillati</taxon>
        <taxon>Actinomycetota</taxon>
        <taxon>Actinomycetes</taxon>
        <taxon>Kitasatosporales</taxon>
        <taxon>Streptomycetaceae</taxon>
        <taxon>Streptomyces</taxon>
    </lineage>
</organism>
<sequence>MSPDVLALGAAVLTAAGSVWYLPALLDLRAGPDRPLSLRIAAVSCLILWSTPAALAVLLLLAVPWPALATTAATGIAASATVRIAAACRRFREQREEDERWAALHLGHPPGRHPGRFRGAFRGRLI</sequence>
<keyword evidence="1" id="KW-0812">Transmembrane</keyword>
<protein>
    <submittedName>
        <fullName evidence="2">Uncharacterized protein</fullName>
    </submittedName>
</protein>
<feature type="transmembrane region" description="Helical" evidence="1">
    <location>
        <begin position="38"/>
        <end position="61"/>
    </location>
</feature>
<evidence type="ECO:0000313" key="3">
    <source>
        <dbReference type="Proteomes" id="UP000829494"/>
    </source>
</evidence>
<feature type="transmembrane region" description="Helical" evidence="1">
    <location>
        <begin position="67"/>
        <end position="86"/>
    </location>
</feature>
<proteinExistence type="predicted"/>
<keyword evidence="3" id="KW-1185">Reference proteome</keyword>
<dbReference type="EMBL" id="CP094298">
    <property type="protein sequence ID" value="UNZ04060.1"/>
    <property type="molecule type" value="Genomic_DNA"/>
</dbReference>